<evidence type="ECO:0000259" key="7">
    <source>
        <dbReference type="PROSITE" id="PS50850"/>
    </source>
</evidence>
<dbReference type="EMBL" id="JADIKF010000039">
    <property type="protein sequence ID" value="MBM7130510.1"/>
    <property type="molecule type" value="Genomic_DNA"/>
</dbReference>
<keyword evidence="9" id="KW-1185">Reference proteome</keyword>
<evidence type="ECO:0000256" key="3">
    <source>
        <dbReference type="ARBA" id="ARBA00022692"/>
    </source>
</evidence>
<feature type="transmembrane region" description="Helical" evidence="6">
    <location>
        <begin position="321"/>
        <end position="338"/>
    </location>
</feature>
<evidence type="ECO:0000256" key="4">
    <source>
        <dbReference type="ARBA" id="ARBA00022989"/>
    </source>
</evidence>
<dbReference type="InterPro" id="IPR020846">
    <property type="entry name" value="MFS_dom"/>
</dbReference>
<dbReference type="InterPro" id="IPR036259">
    <property type="entry name" value="MFS_trans_sf"/>
</dbReference>
<feature type="transmembrane region" description="Helical" evidence="6">
    <location>
        <begin position="394"/>
        <end position="415"/>
    </location>
</feature>
<keyword evidence="2" id="KW-1003">Cell membrane</keyword>
<feature type="transmembrane region" description="Helical" evidence="6">
    <location>
        <begin position="123"/>
        <end position="144"/>
    </location>
</feature>
<dbReference type="PROSITE" id="PS50850">
    <property type="entry name" value="MFS"/>
    <property type="match status" value="1"/>
</dbReference>
<dbReference type="CDD" id="cd17324">
    <property type="entry name" value="MFS_NepI_like"/>
    <property type="match status" value="1"/>
</dbReference>
<feature type="transmembrane region" description="Helical" evidence="6">
    <location>
        <begin position="359"/>
        <end position="382"/>
    </location>
</feature>
<keyword evidence="3 6" id="KW-0812">Transmembrane</keyword>
<dbReference type="Gene3D" id="1.20.1250.20">
    <property type="entry name" value="MFS general substrate transporter like domains"/>
    <property type="match status" value="1"/>
</dbReference>
<feature type="transmembrane region" description="Helical" evidence="6">
    <location>
        <begin position="156"/>
        <end position="178"/>
    </location>
</feature>
<gene>
    <name evidence="8" type="ORF">ISS99_13315</name>
</gene>
<evidence type="ECO:0000256" key="1">
    <source>
        <dbReference type="ARBA" id="ARBA00004651"/>
    </source>
</evidence>
<feature type="transmembrane region" description="Helical" evidence="6">
    <location>
        <begin position="272"/>
        <end position="291"/>
    </location>
</feature>
<dbReference type="SUPFAM" id="SSF103473">
    <property type="entry name" value="MFS general substrate transporter"/>
    <property type="match status" value="1"/>
</dbReference>
<dbReference type="Proteomes" id="UP001430193">
    <property type="component" value="Unassembled WGS sequence"/>
</dbReference>
<feature type="transmembrane region" description="Helical" evidence="6">
    <location>
        <begin position="233"/>
        <end position="252"/>
    </location>
</feature>
<proteinExistence type="predicted"/>
<evidence type="ECO:0000256" key="5">
    <source>
        <dbReference type="ARBA" id="ARBA00023136"/>
    </source>
</evidence>
<reference evidence="8" key="1">
    <citation type="submission" date="2020-10" db="EMBL/GenBank/DDBJ databases">
        <title>Phylogeny of dyella-like bacteria.</title>
        <authorList>
            <person name="Fu J."/>
        </authorList>
    </citation>
    <scope>NUCLEOTIDE SEQUENCE</scope>
    <source>
        <strain evidence="8">DHON07</strain>
    </source>
</reference>
<evidence type="ECO:0000313" key="9">
    <source>
        <dbReference type="Proteomes" id="UP001430193"/>
    </source>
</evidence>
<comment type="subcellular location">
    <subcellularLocation>
        <location evidence="1">Cell membrane</location>
        <topology evidence="1">Multi-pass membrane protein</topology>
    </subcellularLocation>
</comment>
<keyword evidence="4 6" id="KW-1133">Transmembrane helix</keyword>
<evidence type="ECO:0000256" key="6">
    <source>
        <dbReference type="SAM" id="Phobius"/>
    </source>
</evidence>
<feature type="domain" description="Major facilitator superfamily (MFS) profile" evidence="7">
    <location>
        <begin position="32"/>
        <end position="420"/>
    </location>
</feature>
<dbReference type="PANTHER" id="PTHR43124">
    <property type="entry name" value="PURINE EFFLUX PUMP PBUE"/>
    <property type="match status" value="1"/>
</dbReference>
<feature type="transmembrane region" description="Helical" evidence="6">
    <location>
        <begin position="98"/>
        <end position="117"/>
    </location>
</feature>
<protein>
    <submittedName>
        <fullName evidence="8">MFS transporter</fullName>
    </submittedName>
</protein>
<dbReference type="Pfam" id="PF07690">
    <property type="entry name" value="MFS_1"/>
    <property type="match status" value="1"/>
</dbReference>
<dbReference type="InterPro" id="IPR011701">
    <property type="entry name" value="MFS"/>
</dbReference>
<evidence type="ECO:0000313" key="8">
    <source>
        <dbReference type="EMBL" id="MBM7130510.1"/>
    </source>
</evidence>
<organism evidence="8 9">
    <name type="scientific">Dyella mobilis</name>
    <dbReference type="NCBI Taxonomy" id="1849582"/>
    <lineage>
        <taxon>Bacteria</taxon>
        <taxon>Pseudomonadati</taxon>
        <taxon>Pseudomonadota</taxon>
        <taxon>Gammaproteobacteria</taxon>
        <taxon>Lysobacterales</taxon>
        <taxon>Rhodanobacteraceae</taxon>
        <taxon>Dyella</taxon>
    </lineage>
</organism>
<feature type="transmembrane region" description="Helical" evidence="6">
    <location>
        <begin position="184"/>
        <end position="203"/>
    </location>
</feature>
<dbReference type="InterPro" id="IPR050189">
    <property type="entry name" value="MFS_Efflux_Transporters"/>
</dbReference>
<accession>A0ABS2KHZ3</accession>
<feature type="transmembrane region" description="Helical" evidence="6">
    <location>
        <begin position="33"/>
        <end position="58"/>
    </location>
</feature>
<feature type="transmembrane region" description="Helical" evidence="6">
    <location>
        <begin position="298"/>
        <end position="315"/>
    </location>
</feature>
<keyword evidence="5 6" id="KW-0472">Membrane</keyword>
<name>A0ABS2KHZ3_9GAMM</name>
<comment type="caution">
    <text evidence="8">The sequence shown here is derived from an EMBL/GenBank/DDBJ whole genome shotgun (WGS) entry which is preliminary data.</text>
</comment>
<evidence type="ECO:0000256" key="2">
    <source>
        <dbReference type="ARBA" id="ARBA00022475"/>
    </source>
</evidence>
<dbReference type="PANTHER" id="PTHR43124:SF3">
    <property type="entry name" value="CHLORAMPHENICOL EFFLUX PUMP RV0191"/>
    <property type="match status" value="1"/>
</dbReference>
<sequence length="438" mass="46788">MRFTAGVLVSQSSNLHAAESGGTGFSAYQKFVVGVLAFLQFTIVLDFMLLAPLGAIVIPALKITPAQFGDVVSAYAFSAGVSGILSAGFADRFDRKKLLLFFYTGFMVGTLCCALAHTYLTLLLARMVTGMFAGVVGAASMAIVTDLFPLSMRGRVMGFIQTAFAASTVFGLPISLVLSSRWGWNAPFFMIVVVCALVGGSILGRLRPVNAHLALHPDRSPVHHLRQVLTTRTYLVGFVTTAMLTLGGFLLMPYSTLFVVNNVGISVDQLSFVYLVTGTVSAIMGPLIGRASDTFGKFRVFAFGCAMTIAMVLIYTRLSHVALWTLITISALLQIGIFSRMISSQALMSALPKPADRGAYMSISSSLQQVSGGFAAMIGGLIVKQLDDGQLLHFDVLGDVLVCTTLMSFVLMYFVNRRVNGAVLVAPQGLKSETGQES</sequence>